<dbReference type="PROSITE" id="PS00211">
    <property type="entry name" value="ABC_TRANSPORTER_1"/>
    <property type="match status" value="1"/>
</dbReference>
<keyword evidence="6" id="KW-1185">Reference proteome</keyword>
<reference evidence="5 6" key="1">
    <citation type="submission" date="2018-11" db="EMBL/GenBank/DDBJ databases">
        <title>YIM 102482-1 draft genome.</title>
        <authorList>
            <person name="Li G."/>
            <person name="Jiang Y."/>
        </authorList>
    </citation>
    <scope>NUCLEOTIDE SEQUENCE [LARGE SCALE GENOMIC DNA]</scope>
    <source>
        <strain evidence="5 6">YIM 102482-1</strain>
    </source>
</reference>
<dbReference type="SMART" id="SM00382">
    <property type="entry name" value="AAA"/>
    <property type="match status" value="1"/>
</dbReference>
<evidence type="ECO:0000313" key="5">
    <source>
        <dbReference type="EMBL" id="RRJ85719.1"/>
    </source>
</evidence>
<dbReference type="InterPro" id="IPR050166">
    <property type="entry name" value="ABC_transporter_ATP-bind"/>
</dbReference>
<dbReference type="SUPFAM" id="SSF52540">
    <property type="entry name" value="P-loop containing nucleoside triphosphate hydrolases"/>
    <property type="match status" value="1"/>
</dbReference>
<dbReference type="CDD" id="cd03293">
    <property type="entry name" value="ABC_NrtD_SsuB_transporters"/>
    <property type="match status" value="1"/>
</dbReference>
<gene>
    <name evidence="5" type="ORF">EG850_12080</name>
</gene>
<accession>A0A3P3VW93</accession>
<dbReference type="InterPro" id="IPR017871">
    <property type="entry name" value="ABC_transporter-like_CS"/>
</dbReference>
<organism evidence="5 6">
    <name type="scientific">Gulosibacter macacae</name>
    <dbReference type="NCBI Taxonomy" id="2488791"/>
    <lineage>
        <taxon>Bacteria</taxon>
        <taxon>Bacillati</taxon>
        <taxon>Actinomycetota</taxon>
        <taxon>Actinomycetes</taxon>
        <taxon>Micrococcales</taxon>
        <taxon>Microbacteriaceae</taxon>
        <taxon>Gulosibacter</taxon>
    </lineage>
</organism>
<dbReference type="Proteomes" id="UP000274391">
    <property type="component" value="Unassembled WGS sequence"/>
</dbReference>
<evidence type="ECO:0000259" key="4">
    <source>
        <dbReference type="PROSITE" id="PS50893"/>
    </source>
</evidence>
<proteinExistence type="predicted"/>
<dbReference type="PROSITE" id="PS50893">
    <property type="entry name" value="ABC_TRANSPORTER_2"/>
    <property type="match status" value="1"/>
</dbReference>
<evidence type="ECO:0000256" key="3">
    <source>
        <dbReference type="ARBA" id="ARBA00022840"/>
    </source>
</evidence>
<dbReference type="PANTHER" id="PTHR42788:SF13">
    <property type="entry name" value="ALIPHATIC SULFONATES IMPORT ATP-BINDING PROTEIN SSUB"/>
    <property type="match status" value="1"/>
</dbReference>
<evidence type="ECO:0000256" key="1">
    <source>
        <dbReference type="ARBA" id="ARBA00022448"/>
    </source>
</evidence>
<name>A0A3P3VW93_9MICO</name>
<dbReference type="GO" id="GO:0016887">
    <property type="term" value="F:ATP hydrolysis activity"/>
    <property type="evidence" value="ECO:0007669"/>
    <property type="project" value="InterPro"/>
</dbReference>
<dbReference type="EMBL" id="RQVS01000020">
    <property type="protein sequence ID" value="RRJ85719.1"/>
    <property type="molecule type" value="Genomic_DNA"/>
</dbReference>
<dbReference type="InterPro" id="IPR003593">
    <property type="entry name" value="AAA+_ATPase"/>
</dbReference>
<dbReference type="GO" id="GO:0005524">
    <property type="term" value="F:ATP binding"/>
    <property type="evidence" value="ECO:0007669"/>
    <property type="project" value="UniProtKB-KW"/>
</dbReference>
<dbReference type="PANTHER" id="PTHR42788">
    <property type="entry name" value="TAURINE IMPORT ATP-BINDING PROTEIN-RELATED"/>
    <property type="match status" value="1"/>
</dbReference>
<keyword evidence="3 5" id="KW-0067">ATP-binding</keyword>
<dbReference type="InterPro" id="IPR027417">
    <property type="entry name" value="P-loop_NTPase"/>
</dbReference>
<dbReference type="RefSeq" id="WP_124973828.1">
    <property type="nucleotide sequence ID" value="NZ_RQVS01000020.1"/>
</dbReference>
<keyword evidence="2" id="KW-0547">Nucleotide-binding</keyword>
<comment type="caution">
    <text evidence="5">The sequence shown here is derived from an EMBL/GenBank/DDBJ whole genome shotgun (WGS) entry which is preliminary data.</text>
</comment>
<sequence length="266" mass="29265">MNTTTATDVPQLEAIGLGKSYGDKEVLRDLAFKADRGEFVCIVGPSGTGKTTLLRCLARLIEPTSGEVRVDGRVVTEPPAEVSVVFQDYSRSLMPWMRVDANIALPLRRYRLDRAERDARVAEALEQVGLAGNGRLYPWEMSGGMQQRAAIARSLAYRPEVLIMDEPFASVDAQTRADLEDLMLSIRDRLGVTIVLVTHDIDEAVYLADQVVVLFGRPASVAATIPVPLGPDRDQLTTKARPDYLELRERIHKMIMRASAGSTAAN</sequence>
<dbReference type="Gene3D" id="3.40.50.300">
    <property type="entry name" value="P-loop containing nucleotide triphosphate hydrolases"/>
    <property type="match status" value="1"/>
</dbReference>
<dbReference type="OrthoDB" id="8773773at2"/>
<evidence type="ECO:0000256" key="2">
    <source>
        <dbReference type="ARBA" id="ARBA00022741"/>
    </source>
</evidence>
<dbReference type="AlphaFoldDB" id="A0A3P3VW93"/>
<protein>
    <submittedName>
        <fullName evidence="5">ABC transporter ATP-binding protein</fullName>
    </submittedName>
</protein>
<feature type="domain" description="ABC transporter" evidence="4">
    <location>
        <begin position="12"/>
        <end position="241"/>
    </location>
</feature>
<keyword evidence="1" id="KW-0813">Transport</keyword>
<evidence type="ECO:0000313" key="6">
    <source>
        <dbReference type="Proteomes" id="UP000274391"/>
    </source>
</evidence>
<dbReference type="InterPro" id="IPR003439">
    <property type="entry name" value="ABC_transporter-like_ATP-bd"/>
</dbReference>
<dbReference type="Pfam" id="PF00005">
    <property type="entry name" value="ABC_tran"/>
    <property type="match status" value="1"/>
</dbReference>